<dbReference type="InterPro" id="IPR050789">
    <property type="entry name" value="Diverse_Enzym_Activities"/>
</dbReference>
<dbReference type="SUPFAM" id="SSF56601">
    <property type="entry name" value="beta-lactamase/transpeptidase-like"/>
    <property type="match status" value="1"/>
</dbReference>
<protein>
    <submittedName>
        <fullName evidence="2">Beta-lactamase family protein</fullName>
    </submittedName>
</protein>
<name>A0A6M5UD32_9MICO</name>
<evidence type="ECO:0000259" key="1">
    <source>
        <dbReference type="Pfam" id="PF00144"/>
    </source>
</evidence>
<sequence>MTTLDDAALTTLDTHLRAAADADAFSGVVRLERHGEALFERAYGIASRRWGVPVRTSTRFDVASVTKLFTAVAVLQQVGEGRLGLDDRVHDHVDLVGTTIPREVTIRHLLTHTSGIADDADEEAGESYEALWVERPNYSVTRTEDFLPGFVHKEPNFAPGEGCRYCNVGFVLAGLALEAVTGTTYRDHVREHVFARAGMDRSGFFRMDEAEPDVAEGWEPVFDGPRSDGRITGWRQNIYSYPPVGSPDGGAHVTAADLTRFWAAVRGGDLLPPDLTRAFLTPQVKHDDGDTDETDDKDAEGVERAASVHYGFGVEFELRADGSVRSAYKEGINTGSSAMLRHYPEAGAPVPAGLPPAAAPGVTVAVVCNAESDAWETVRRIDALVLG</sequence>
<dbReference type="Gene3D" id="3.40.710.10">
    <property type="entry name" value="DD-peptidase/beta-lactamase superfamily"/>
    <property type="match status" value="1"/>
</dbReference>
<gene>
    <name evidence="2" type="ORF">FIC82_000935</name>
</gene>
<evidence type="ECO:0000313" key="2">
    <source>
        <dbReference type="EMBL" id="QJW34978.1"/>
    </source>
</evidence>
<dbReference type="EMBL" id="CP052757">
    <property type="protein sequence ID" value="QJW34978.1"/>
    <property type="molecule type" value="Genomic_DNA"/>
</dbReference>
<dbReference type="OrthoDB" id="9809635at2"/>
<dbReference type="RefSeq" id="WP_154797209.1">
    <property type="nucleotide sequence ID" value="NZ_CP052757.1"/>
</dbReference>
<dbReference type="InterPro" id="IPR012338">
    <property type="entry name" value="Beta-lactam/transpept-like"/>
</dbReference>
<keyword evidence="3" id="KW-1185">Reference proteome</keyword>
<accession>A0A6M5UD32</accession>
<dbReference type="InterPro" id="IPR001466">
    <property type="entry name" value="Beta-lactam-related"/>
</dbReference>
<dbReference type="Proteomes" id="UP000451354">
    <property type="component" value="Chromosome"/>
</dbReference>
<reference evidence="2 3" key="1">
    <citation type="journal article" date="2022" name="Int. J. Syst. Evol. Microbiol.">
        <title>Cellulosimicrobium protaetiae sp. nov., isolated from the gut of the larva of Protaetia brevitarsis seulensis.</title>
        <authorList>
            <person name="Le Han H."/>
            <person name="Nguyen T.T.H."/>
            <person name="Li Z."/>
            <person name="Shin N.R."/>
            <person name="Kim S.G."/>
        </authorList>
    </citation>
    <scope>NUCLEOTIDE SEQUENCE [LARGE SCALE GENOMIC DNA]</scope>
    <source>
        <strain evidence="2 3">BI34</strain>
    </source>
</reference>
<evidence type="ECO:0000313" key="3">
    <source>
        <dbReference type="Proteomes" id="UP000451354"/>
    </source>
</evidence>
<feature type="domain" description="Beta-lactamase-related" evidence="1">
    <location>
        <begin position="19"/>
        <end position="379"/>
    </location>
</feature>
<dbReference type="AlphaFoldDB" id="A0A6M5UD32"/>
<proteinExistence type="predicted"/>
<dbReference type="KEGG" id="cprt:FIC82_000935"/>
<dbReference type="PANTHER" id="PTHR43283">
    <property type="entry name" value="BETA-LACTAMASE-RELATED"/>
    <property type="match status" value="1"/>
</dbReference>
<dbReference type="Pfam" id="PF00144">
    <property type="entry name" value="Beta-lactamase"/>
    <property type="match status" value="1"/>
</dbReference>
<organism evidence="2 3">
    <name type="scientific">Cellulosimicrobium protaetiae</name>
    <dbReference type="NCBI Taxonomy" id="2587808"/>
    <lineage>
        <taxon>Bacteria</taxon>
        <taxon>Bacillati</taxon>
        <taxon>Actinomycetota</taxon>
        <taxon>Actinomycetes</taxon>
        <taxon>Micrococcales</taxon>
        <taxon>Promicromonosporaceae</taxon>
        <taxon>Cellulosimicrobium</taxon>
    </lineage>
</organism>